<sequence length="101" mass="11619">MEHTQSELRECESEIQEYLLQYNCADAESLRTLVDRSIAFKKIDANRQEQERILRQTGDGLSVAELEAEFTEVDDVDVLPGKLSVLTSDIEDLQSRSERDR</sequence>
<dbReference type="EMBL" id="MWPS01000027">
    <property type="protein sequence ID" value="OPG15586.1"/>
    <property type="molecule type" value="Genomic_DNA"/>
</dbReference>
<proteinExistence type="predicted"/>
<keyword evidence="2" id="KW-1185">Reference proteome</keyword>
<accession>A0A162UNE7</accession>
<gene>
    <name evidence="1" type="ORF">B2M26_10985</name>
</gene>
<organism evidence="1 2">
    <name type="scientific">Ferroacidibacillus organovorans</name>
    <dbReference type="NCBI Taxonomy" id="1765683"/>
    <lineage>
        <taxon>Bacteria</taxon>
        <taxon>Bacillati</taxon>
        <taxon>Bacillota</taxon>
        <taxon>Bacilli</taxon>
        <taxon>Bacillales</taxon>
        <taxon>Alicyclobacillaceae</taxon>
        <taxon>Ferroacidibacillus</taxon>
    </lineage>
</organism>
<dbReference type="Proteomes" id="UP000190229">
    <property type="component" value="Unassembled WGS sequence"/>
</dbReference>
<name>A0A162UNE7_9BACL</name>
<evidence type="ECO:0000313" key="1">
    <source>
        <dbReference type="EMBL" id="OPG15586.1"/>
    </source>
</evidence>
<reference evidence="1 2" key="1">
    <citation type="submission" date="2017-02" db="EMBL/GenBank/DDBJ databases">
        <title>Draft genome of Acidibacillus ferrooxidans Huett2.</title>
        <authorList>
            <person name="Schopf S."/>
        </authorList>
    </citation>
    <scope>NUCLEOTIDE SEQUENCE [LARGE SCALE GENOMIC DNA]</scope>
    <source>
        <strain evidence="1 2">Huett2</strain>
    </source>
</reference>
<protein>
    <submittedName>
        <fullName evidence="1">Uncharacterized protein</fullName>
    </submittedName>
</protein>
<dbReference type="STRING" id="1765683.B2M26_10985"/>
<evidence type="ECO:0000313" key="2">
    <source>
        <dbReference type="Proteomes" id="UP000190229"/>
    </source>
</evidence>
<comment type="caution">
    <text evidence="1">The sequence shown here is derived from an EMBL/GenBank/DDBJ whole genome shotgun (WGS) entry which is preliminary data.</text>
</comment>
<dbReference type="AlphaFoldDB" id="A0A162UNE7"/>